<name>A0A2M9BHH6_9ACTN</name>
<feature type="compositionally biased region" description="Basic and acidic residues" evidence="1">
    <location>
        <begin position="132"/>
        <end position="150"/>
    </location>
</feature>
<feature type="region of interest" description="Disordered" evidence="1">
    <location>
        <begin position="127"/>
        <end position="150"/>
    </location>
</feature>
<protein>
    <submittedName>
        <fullName evidence="3">Uncharacterized protein</fullName>
    </submittedName>
</protein>
<keyword evidence="4" id="KW-1185">Reference proteome</keyword>
<gene>
    <name evidence="3" type="ORF">CLV56_1618</name>
</gene>
<dbReference type="AlphaFoldDB" id="A0A2M9BHH6"/>
<proteinExistence type="predicted"/>
<evidence type="ECO:0000256" key="1">
    <source>
        <dbReference type="SAM" id="MobiDB-lite"/>
    </source>
</evidence>
<reference evidence="3 4" key="1">
    <citation type="submission" date="2017-11" db="EMBL/GenBank/DDBJ databases">
        <title>Genomic Encyclopedia of Archaeal and Bacterial Type Strains, Phase II (KMG-II): From Individual Species to Whole Genera.</title>
        <authorList>
            <person name="Goeker M."/>
        </authorList>
    </citation>
    <scope>NUCLEOTIDE SEQUENCE [LARGE SCALE GENOMIC DNA]</scope>
    <source>
        <strain evidence="3 4">DSM 27763</strain>
    </source>
</reference>
<accession>A0A2M9BHH6</accession>
<organism evidence="3 4">
    <name type="scientific">Mumia flava</name>
    <dbReference type="NCBI Taxonomy" id="1348852"/>
    <lineage>
        <taxon>Bacteria</taxon>
        <taxon>Bacillati</taxon>
        <taxon>Actinomycetota</taxon>
        <taxon>Actinomycetes</taxon>
        <taxon>Propionibacteriales</taxon>
        <taxon>Nocardioidaceae</taxon>
        <taxon>Mumia</taxon>
    </lineage>
</organism>
<feature type="chain" id="PRO_5014974159" evidence="2">
    <location>
        <begin position="21"/>
        <end position="150"/>
    </location>
</feature>
<dbReference type="OrthoDB" id="3260457at2"/>
<evidence type="ECO:0000313" key="3">
    <source>
        <dbReference type="EMBL" id="PJJ57390.1"/>
    </source>
</evidence>
<dbReference type="RefSeq" id="WP_100414657.1">
    <property type="nucleotide sequence ID" value="NZ_PGEZ01000001.1"/>
</dbReference>
<keyword evidence="2" id="KW-0732">Signal</keyword>
<comment type="caution">
    <text evidence="3">The sequence shown here is derived from an EMBL/GenBank/DDBJ whole genome shotgun (WGS) entry which is preliminary data.</text>
</comment>
<dbReference type="EMBL" id="PGEZ01000001">
    <property type="protein sequence ID" value="PJJ57390.1"/>
    <property type="molecule type" value="Genomic_DNA"/>
</dbReference>
<dbReference type="Proteomes" id="UP000230842">
    <property type="component" value="Unassembled WGS sequence"/>
</dbReference>
<evidence type="ECO:0000313" key="4">
    <source>
        <dbReference type="Proteomes" id="UP000230842"/>
    </source>
</evidence>
<sequence length="150" mass="15474">MRTLVALLLTVLLTPLAGCAAGTSEEASDAATATAPATRGSLGSDVEDAVAVEAADRVVGLWARPDLPPAQWAAELRPHLSVVAQSAMAYVDPSTLPDTEPSGESFVTSGAELQAVVVVPTDAGDFRVSLSRRSEDSNWSADRVRSPGDS</sequence>
<feature type="signal peptide" evidence="2">
    <location>
        <begin position="1"/>
        <end position="20"/>
    </location>
</feature>
<evidence type="ECO:0000256" key="2">
    <source>
        <dbReference type="SAM" id="SignalP"/>
    </source>
</evidence>